<keyword evidence="2" id="KW-0378">Hydrolase</keyword>
<proteinExistence type="predicted"/>
<dbReference type="EMBL" id="AJWZ01007522">
    <property type="protein sequence ID" value="EKC56676.1"/>
    <property type="molecule type" value="Genomic_DNA"/>
</dbReference>
<feature type="non-terminal residue" evidence="2">
    <location>
        <position position="213"/>
    </location>
</feature>
<gene>
    <name evidence="2" type="ORF">OBE_10942</name>
</gene>
<dbReference type="SUPFAM" id="SSF52540">
    <property type="entry name" value="P-loop containing nucleoside triphosphate hydrolases"/>
    <property type="match status" value="1"/>
</dbReference>
<organism evidence="2">
    <name type="scientific">human gut metagenome</name>
    <dbReference type="NCBI Taxonomy" id="408170"/>
    <lineage>
        <taxon>unclassified sequences</taxon>
        <taxon>metagenomes</taxon>
        <taxon>organismal metagenomes</taxon>
    </lineage>
</organism>
<dbReference type="GO" id="GO:0004386">
    <property type="term" value="F:helicase activity"/>
    <property type="evidence" value="ECO:0007669"/>
    <property type="project" value="UniProtKB-KW"/>
</dbReference>
<evidence type="ECO:0000259" key="1">
    <source>
        <dbReference type="Pfam" id="PF18335"/>
    </source>
</evidence>
<dbReference type="Gene3D" id="3.40.50.300">
    <property type="entry name" value="P-loop containing nucleotide triphosphate hydrolases"/>
    <property type="match status" value="1"/>
</dbReference>
<reference evidence="2" key="1">
    <citation type="journal article" date="2013" name="Environ. Microbiol.">
        <title>Microbiota from the distal guts of lean and obese adolescents exhibit partial functional redundancy besides clear differences in community structure.</title>
        <authorList>
            <person name="Ferrer M."/>
            <person name="Ruiz A."/>
            <person name="Lanza F."/>
            <person name="Haange S.B."/>
            <person name="Oberbach A."/>
            <person name="Till H."/>
            <person name="Bargiela R."/>
            <person name="Campoy C."/>
            <person name="Segura M.T."/>
            <person name="Richter M."/>
            <person name="von Bergen M."/>
            <person name="Seifert J."/>
            <person name="Suarez A."/>
        </authorList>
    </citation>
    <scope>NUCLEOTIDE SEQUENCE</scope>
</reference>
<evidence type="ECO:0000313" key="2">
    <source>
        <dbReference type="EMBL" id="EKC56676.1"/>
    </source>
</evidence>
<feature type="domain" description="ATP-dependent RecD2 DNA helicase SH3" evidence="1">
    <location>
        <begin position="102"/>
        <end position="182"/>
    </location>
</feature>
<name>K1TBR3_9ZZZZ</name>
<comment type="caution">
    <text evidence="2">The sequence shown here is derived from an EMBL/GenBank/DDBJ whole genome shotgun (WGS) entry which is preliminary data.</text>
</comment>
<keyword evidence="2" id="KW-0547">Nucleotide-binding</keyword>
<dbReference type="Gene3D" id="2.30.30.940">
    <property type="match status" value="1"/>
</dbReference>
<keyword evidence="2" id="KW-0347">Helicase</keyword>
<keyword evidence="2" id="KW-0067">ATP-binding</keyword>
<accession>K1TBR3</accession>
<dbReference type="InterPro" id="IPR041451">
    <property type="entry name" value="RecD2_SH13"/>
</dbReference>
<sequence>QTITLNQIFRQAAKSKIIVNAHRVNEGENFISGNVKETQIDEENIELLDDFFYINEANQEKIQQTIVSLCKGRLKKFGNYDFFSNIQVITPTKKGKLGTKELNVLLQKELNPEEVDKDEKEFGEIKFREQDRVMQTKNNYNLLWEKDNDRTFRKELGNGIFNGELGIIDRINKEEKTVRVKFDDGKIATYDNTDLDQLEHAYAITVHKSQGSE</sequence>
<dbReference type="InterPro" id="IPR027417">
    <property type="entry name" value="P-loop_NTPase"/>
</dbReference>
<feature type="non-terminal residue" evidence="2">
    <location>
        <position position="1"/>
    </location>
</feature>
<protein>
    <submittedName>
        <fullName evidence="2">RecD/TraA family helicase</fullName>
    </submittedName>
</protein>
<dbReference type="Pfam" id="PF18335">
    <property type="entry name" value="SH3_13"/>
    <property type="match status" value="1"/>
</dbReference>
<dbReference type="AlphaFoldDB" id="K1TBR3"/>